<evidence type="ECO:0000256" key="8">
    <source>
        <dbReference type="ARBA" id="ARBA00022927"/>
    </source>
</evidence>
<keyword evidence="9 13" id="KW-1133">Transmembrane helix</keyword>
<keyword evidence="10 13" id="KW-0472">Membrane</keyword>
<feature type="domain" description="MotA/TolQ/ExbB proton channel" evidence="14">
    <location>
        <begin position="103"/>
        <end position="204"/>
    </location>
</feature>
<keyword evidence="8 12" id="KW-0653">Protein transport</keyword>
<feature type="transmembrane region" description="Helical" evidence="13">
    <location>
        <begin position="172"/>
        <end position="193"/>
    </location>
</feature>
<gene>
    <name evidence="15" type="ORF">SAMN03097708_01451</name>
</gene>
<accession>A0A1G5Q6Q3</accession>
<evidence type="ECO:0000256" key="9">
    <source>
        <dbReference type="ARBA" id="ARBA00022989"/>
    </source>
</evidence>
<dbReference type="AlphaFoldDB" id="A0A1G5Q6Q3"/>
<proteinExistence type="inferred from homology"/>
<dbReference type="EMBL" id="FMWD01000004">
    <property type="protein sequence ID" value="SCZ57555.1"/>
    <property type="molecule type" value="Genomic_DNA"/>
</dbReference>
<evidence type="ECO:0000256" key="13">
    <source>
        <dbReference type="SAM" id="Phobius"/>
    </source>
</evidence>
<evidence type="ECO:0000256" key="11">
    <source>
        <dbReference type="ARBA" id="ARBA00024816"/>
    </source>
</evidence>
<name>A0A1G5Q6Q3_9GAMM</name>
<reference evidence="15 16" key="1">
    <citation type="submission" date="2016-10" db="EMBL/GenBank/DDBJ databases">
        <authorList>
            <person name="de Groot N.N."/>
        </authorList>
    </citation>
    <scope>NUCLEOTIDE SEQUENCE [LARGE SCALE GENOMIC DNA]</scope>
    <source>
        <strain evidence="15 16">HLD2</strain>
    </source>
</reference>
<evidence type="ECO:0000313" key="15">
    <source>
        <dbReference type="EMBL" id="SCZ57555.1"/>
    </source>
</evidence>
<evidence type="ECO:0000256" key="5">
    <source>
        <dbReference type="ARBA" id="ARBA00022475"/>
    </source>
</evidence>
<dbReference type="GO" id="GO:0017038">
    <property type="term" value="P:protein import"/>
    <property type="evidence" value="ECO:0007669"/>
    <property type="project" value="TreeGrafter"/>
</dbReference>
<evidence type="ECO:0000256" key="2">
    <source>
        <dbReference type="ARBA" id="ARBA00011471"/>
    </source>
</evidence>
<keyword evidence="5" id="KW-1003">Cell membrane</keyword>
<dbReference type="PANTHER" id="PTHR30625">
    <property type="entry name" value="PROTEIN TOLQ"/>
    <property type="match status" value="1"/>
</dbReference>
<keyword evidence="6" id="KW-0997">Cell inner membrane</keyword>
<comment type="subunit">
    <text evidence="2">The accessory proteins ExbB and ExbD seem to form a complex with TonB.</text>
</comment>
<comment type="function">
    <text evidence="11">Involved in the TonB-dependent energy-dependent transport of various receptor-bound substrates. Protects ExbD from proteolytic degradation and functionally stabilizes TonB.</text>
</comment>
<dbReference type="InterPro" id="IPR050790">
    <property type="entry name" value="ExbB/TolQ_transport"/>
</dbReference>
<protein>
    <recommendedName>
        <fullName evidence="3">Biopolymer transport protein ExbB</fullName>
    </recommendedName>
</protein>
<comment type="subcellular location">
    <subcellularLocation>
        <location evidence="1">Cell inner membrane</location>
        <topology evidence="1">Multi-pass membrane protein</topology>
    </subcellularLocation>
    <subcellularLocation>
        <location evidence="12">Membrane</location>
        <topology evidence="12">Multi-pass membrane protein</topology>
    </subcellularLocation>
</comment>
<evidence type="ECO:0000256" key="10">
    <source>
        <dbReference type="ARBA" id="ARBA00023136"/>
    </source>
</evidence>
<comment type="similarity">
    <text evidence="12">Belongs to the exbB/tolQ family.</text>
</comment>
<dbReference type="STRING" id="415747.SAMN03097708_01451"/>
<dbReference type="GO" id="GO:0005886">
    <property type="term" value="C:plasma membrane"/>
    <property type="evidence" value="ECO:0007669"/>
    <property type="project" value="UniProtKB-SubCell"/>
</dbReference>
<keyword evidence="16" id="KW-1185">Reference proteome</keyword>
<evidence type="ECO:0000256" key="6">
    <source>
        <dbReference type="ARBA" id="ARBA00022519"/>
    </source>
</evidence>
<dbReference type="Pfam" id="PF01618">
    <property type="entry name" value="MotA_ExbB"/>
    <property type="match status" value="1"/>
</dbReference>
<dbReference type="OrthoDB" id="9805133at2"/>
<evidence type="ECO:0000259" key="14">
    <source>
        <dbReference type="Pfam" id="PF01618"/>
    </source>
</evidence>
<evidence type="ECO:0000256" key="4">
    <source>
        <dbReference type="ARBA" id="ARBA00022448"/>
    </source>
</evidence>
<dbReference type="PANTHER" id="PTHR30625:SF14">
    <property type="entry name" value="BIOPOLYMER TRANSPORT PROTEIN EXBB"/>
    <property type="match status" value="1"/>
</dbReference>
<evidence type="ECO:0000256" key="1">
    <source>
        <dbReference type="ARBA" id="ARBA00004429"/>
    </source>
</evidence>
<keyword evidence="4 12" id="KW-0813">Transport</keyword>
<evidence type="ECO:0000313" key="16">
    <source>
        <dbReference type="Proteomes" id="UP000199648"/>
    </source>
</evidence>
<dbReference type="InterPro" id="IPR002898">
    <property type="entry name" value="MotA_ExbB_proton_chnl"/>
</dbReference>
<dbReference type="Proteomes" id="UP000199648">
    <property type="component" value="Unassembled WGS sequence"/>
</dbReference>
<dbReference type="RefSeq" id="WP_092994674.1">
    <property type="nucleotide sequence ID" value="NZ_FMWD01000004.1"/>
</dbReference>
<keyword evidence="7 13" id="KW-0812">Transmembrane</keyword>
<evidence type="ECO:0000256" key="12">
    <source>
        <dbReference type="RuleBase" id="RU004057"/>
    </source>
</evidence>
<feature type="transmembrane region" description="Helical" evidence="13">
    <location>
        <begin position="12"/>
        <end position="34"/>
    </location>
</feature>
<feature type="transmembrane region" description="Helical" evidence="13">
    <location>
        <begin position="126"/>
        <end position="152"/>
    </location>
</feature>
<organism evidence="15 16">
    <name type="scientific">Thiohalomonas denitrificans</name>
    <dbReference type="NCBI Taxonomy" id="415747"/>
    <lineage>
        <taxon>Bacteria</taxon>
        <taxon>Pseudomonadati</taxon>
        <taxon>Pseudomonadota</taxon>
        <taxon>Gammaproteobacteria</taxon>
        <taxon>Thiohalomonadales</taxon>
        <taxon>Thiohalomonadaceae</taxon>
        <taxon>Thiohalomonas</taxon>
    </lineage>
</organism>
<evidence type="ECO:0000256" key="7">
    <source>
        <dbReference type="ARBA" id="ARBA00022692"/>
    </source>
</evidence>
<evidence type="ECO:0000256" key="3">
    <source>
        <dbReference type="ARBA" id="ARBA00022093"/>
    </source>
</evidence>
<sequence length="238" mass="25485">MDLAVVFHQGDWILIGVFVTLITMSALTWYLILAKSAWLHLVRRANRQFLQAFWDAETLPVARQRATNMAKSPLARLSQSAFVALDHFTHPARPRLGDACGLDEFLVRTLRNGINRETGQTASGMTLLASVGSTAPFVGLFGTVWGIYNALIEISRAGNASMEMVAGPLGEALVATAAGLAAAIPAVLAYNAFQRANRTLTEELDGFAHDLHAFLTTGAAVDTDSSNATAASKQKEVA</sequence>